<dbReference type="AlphaFoldDB" id="A0A9E7FDC7"/>
<feature type="region of interest" description="Disordered" evidence="4">
    <location>
        <begin position="58"/>
        <end position="92"/>
    </location>
</feature>
<feature type="region of interest" description="Disordered" evidence="4">
    <location>
        <begin position="349"/>
        <end position="391"/>
    </location>
</feature>
<dbReference type="PANTHER" id="PTHR46412">
    <property type="entry name" value="BES1-INTERACTING MYC-LIKE PROTEIN"/>
    <property type="match status" value="1"/>
</dbReference>
<dbReference type="SMART" id="SM00353">
    <property type="entry name" value="HLH"/>
    <property type="match status" value="1"/>
</dbReference>
<dbReference type="PROSITE" id="PS50888">
    <property type="entry name" value="BHLH"/>
    <property type="match status" value="1"/>
</dbReference>
<dbReference type="InterPro" id="IPR011598">
    <property type="entry name" value="bHLH_dom"/>
</dbReference>
<keyword evidence="2" id="KW-0805">Transcription regulation</keyword>
<comment type="similarity">
    <text evidence="1">Belongs to the bHLH protein family.</text>
</comment>
<dbReference type="Proteomes" id="UP001055439">
    <property type="component" value="Chromosome 3"/>
</dbReference>
<dbReference type="GO" id="GO:0046983">
    <property type="term" value="F:protein dimerization activity"/>
    <property type="evidence" value="ECO:0007669"/>
    <property type="project" value="InterPro"/>
</dbReference>
<evidence type="ECO:0000259" key="5">
    <source>
        <dbReference type="PROSITE" id="PS50888"/>
    </source>
</evidence>
<feature type="compositionally biased region" description="Basic residues" evidence="4">
    <location>
        <begin position="381"/>
        <end position="391"/>
    </location>
</feature>
<gene>
    <name evidence="6" type="ORF">MUK42_00224</name>
</gene>
<dbReference type="CDD" id="cd11453">
    <property type="entry name" value="bHLH_AtBIM_like"/>
    <property type="match status" value="1"/>
</dbReference>
<dbReference type="InterPro" id="IPR036638">
    <property type="entry name" value="HLH_DNA-bd_sf"/>
</dbReference>
<dbReference type="PANTHER" id="PTHR46412:SF6">
    <property type="entry name" value="TRANSCRIPTION FACTOR BIM2"/>
    <property type="match status" value="1"/>
</dbReference>
<sequence length="391" mass="43851">MIIRVVFAGKEVTQDFLSQCTKDYSSFQHQDPRPPPAPGGFYLQTHDFLRPLVEKKERLPEGKEDSSRGNGEATAADNTTTERPPQHLLPGGIGTYSISHLRGADAKRSRCGLARPGAPDQWLYRRFGARSSSLVTSAATRLAAASSFCHGRLFMQFSGCYGWFLSWSRWHAGPETKLLMEAAEQCDNELFGKREGSSSRKEWAIKVDGMGSWSDQRPNTPRSKHSATERRRRTKINDRQVCGTVLLAVYSKFQILRELIPHSDQKKDKASFLLEVIGYIRFLQKKVQKYESACPERNQKNSKSMPWINITKLPQNALQISGVNISQASISVGINLGKRAIDRRLTAATTTSSAEVHEDPVSANQAIEHSMKGSSSERPSQRPKRRRMENS</sequence>
<protein>
    <submittedName>
        <fullName evidence="6">Helix-loop-helix DNA-binding domain</fullName>
    </submittedName>
</protein>
<name>A0A9E7FDC7_9LILI</name>
<dbReference type="GO" id="GO:0006351">
    <property type="term" value="P:DNA-templated transcription"/>
    <property type="evidence" value="ECO:0007669"/>
    <property type="project" value="InterPro"/>
</dbReference>
<dbReference type="EMBL" id="CP097505">
    <property type="protein sequence ID" value="URD93206.1"/>
    <property type="molecule type" value="Genomic_DNA"/>
</dbReference>
<feature type="compositionally biased region" description="Polar residues" evidence="4">
    <location>
        <begin position="362"/>
        <end position="378"/>
    </location>
</feature>
<evidence type="ECO:0000313" key="7">
    <source>
        <dbReference type="Proteomes" id="UP001055439"/>
    </source>
</evidence>
<feature type="domain" description="BHLH" evidence="5">
    <location>
        <begin position="220"/>
        <end position="283"/>
    </location>
</feature>
<dbReference type="GO" id="GO:0003677">
    <property type="term" value="F:DNA binding"/>
    <property type="evidence" value="ECO:0007669"/>
    <property type="project" value="UniProtKB-KW"/>
</dbReference>
<feature type="compositionally biased region" description="Basic residues" evidence="4">
    <location>
        <begin position="222"/>
        <end position="234"/>
    </location>
</feature>
<evidence type="ECO:0000256" key="1">
    <source>
        <dbReference type="ARBA" id="ARBA00005510"/>
    </source>
</evidence>
<dbReference type="Gene3D" id="4.10.280.10">
    <property type="entry name" value="Helix-loop-helix DNA-binding domain"/>
    <property type="match status" value="1"/>
</dbReference>
<dbReference type="GO" id="GO:0003700">
    <property type="term" value="F:DNA-binding transcription factor activity"/>
    <property type="evidence" value="ECO:0007669"/>
    <property type="project" value="InterPro"/>
</dbReference>
<keyword evidence="6" id="KW-0238">DNA-binding</keyword>
<feature type="compositionally biased region" description="Basic and acidic residues" evidence="4">
    <location>
        <begin position="58"/>
        <end position="67"/>
    </location>
</feature>
<dbReference type="OrthoDB" id="690068at2759"/>
<proteinExistence type="inferred from homology"/>
<dbReference type="Pfam" id="PF00010">
    <property type="entry name" value="HLH"/>
    <property type="match status" value="1"/>
</dbReference>
<feature type="region of interest" description="Disordered" evidence="4">
    <location>
        <begin position="210"/>
        <end position="234"/>
    </location>
</feature>
<evidence type="ECO:0000313" key="6">
    <source>
        <dbReference type="EMBL" id="URD93206.1"/>
    </source>
</evidence>
<accession>A0A9E7FDC7</accession>
<evidence type="ECO:0000256" key="4">
    <source>
        <dbReference type="SAM" id="MobiDB-lite"/>
    </source>
</evidence>
<dbReference type="InterPro" id="IPR044295">
    <property type="entry name" value="BIM1/2/3"/>
</dbReference>
<dbReference type="SUPFAM" id="SSF47459">
    <property type="entry name" value="HLH, helix-loop-helix DNA-binding domain"/>
    <property type="match status" value="1"/>
</dbReference>
<evidence type="ECO:0000256" key="2">
    <source>
        <dbReference type="ARBA" id="ARBA00023015"/>
    </source>
</evidence>
<organism evidence="6 7">
    <name type="scientific">Musa troglodytarum</name>
    <name type="common">fe'i banana</name>
    <dbReference type="NCBI Taxonomy" id="320322"/>
    <lineage>
        <taxon>Eukaryota</taxon>
        <taxon>Viridiplantae</taxon>
        <taxon>Streptophyta</taxon>
        <taxon>Embryophyta</taxon>
        <taxon>Tracheophyta</taxon>
        <taxon>Spermatophyta</taxon>
        <taxon>Magnoliopsida</taxon>
        <taxon>Liliopsida</taxon>
        <taxon>Zingiberales</taxon>
        <taxon>Musaceae</taxon>
        <taxon>Musa</taxon>
    </lineage>
</organism>
<keyword evidence="3" id="KW-0804">Transcription</keyword>
<evidence type="ECO:0000256" key="3">
    <source>
        <dbReference type="ARBA" id="ARBA00023163"/>
    </source>
</evidence>
<keyword evidence="7" id="KW-1185">Reference proteome</keyword>
<reference evidence="6" key="1">
    <citation type="submission" date="2022-05" db="EMBL/GenBank/DDBJ databases">
        <title>The Musa troglodytarum L. genome provides insights into the mechanism of non-climacteric behaviour and enrichment of carotenoids.</title>
        <authorList>
            <person name="Wang J."/>
        </authorList>
    </citation>
    <scope>NUCLEOTIDE SEQUENCE</scope>
    <source>
        <tissue evidence="6">Leaf</tissue>
    </source>
</reference>